<feature type="region of interest" description="Disordered" evidence="1">
    <location>
        <begin position="41"/>
        <end position="65"/>
    </location>
</feature>
<dbReference type="AlphaFoldDB" id="A0A4V1C7A8"/>
<accession>A0A4V1C7A8</accession>
<dbReference type="InterPro" id="IPR012334">
    <property type="entry name" value="Pectin_lyas_fold"/>
</dbReference>
<dbReference type="Gene3D" id="2.160.20.10">
    <property type="entry name" value="Single-stranded right-handed beta-helix, Pectin lyase-like"/>
    <property type="match status" value="1"/>
</dbReference>
<gene>
    <name evidence="2" type="ORF">PoMZ_11625</name>
</gene>
<dbReference type="EMBL" id="CP034208">
    <property type="protein sequence ID" value="QBZ62738.1"/>
    <property type="molecule type" value="Genomic_DNA"/>
</dbReference>
<sequence>MISFNHLVSLWQKRRRVRTGATEAGGLSHRVDEAILAAPREWDGGRGKSGGECRAAGRASRQERSGLAQPRSEYWASMLLKQVCPQLRSEARSVVVEGLLVVVDVKLAVVVDVVLGKELEAASVVSSAQLVVDEGFDKDLDVAVGTGSVDPDVHIPNSGSYWMESIARKGTVPWGDDPSYAVFRNVL</sequence>
<organism evidence="2 3">
    <name type="scientific">Pyricularia oryzae</name>
    <name type="common">Rice blast fungus</name>
    <name type="synonym">Magnaporthe oryzae</name>
    <dbReference type="NCBI Taxonomy" id="318829"/>
    <lineage>
        <taxon>Eukaryota</taxon>
        <taxon>Fungi</taxon>
        <taxon>Dikarya</taxon>
        <taxon>Ascomycota</taxon>
        <taxon>Pezizomycotina</taxon>
        <taxon>Sordariomycetes</taxon>
        <taxon>Sordariomycetidae</taxon>
        <taxon>Magnaporthales</taxon>
        <taxon>Pyriculariaceae</taxon>
        <taxon>Pyricularia</taxon>
    </lineage>
</organism>
<evidence type="ECO:0000313" key="3">
    <source>
        <dbReference type="Proteomes" id="UP000294847"/>
    </source>
</evidence>
<proteinExistence type="predicted"/>
<dbReference type="Proteomes" id="UP000294847">
    <property type="component" value="Chromosome 5"/>
</dbReference>
<feature type="compositionally biased region" description="Basic and acidic residues" evidence="1">
    <location>
        <begin position="41"/>
        <end position="51"/>
    </location>
</feature>
<protein>
    <submittedName>
        <fullName evidence="2">Uncharacterized protein</fullName>
    </submittedName>
</protein>
<reference evidence="2 3" key="1">
    <citation type="journal article" date="2019" name="Mol. Biol. Evol.">
        <title>Blast fungal genomes show frequent chromosomal changes, gene gains and losses, and effector gene turnover.</title>
        <authorList>
            <person name="Gomez Luciano L.B."/>
            <person name="Jason Tsai I."/>
            <person name="Chuma I."/>
            <person name="Tosa Y."/>
            <person name="Chen Y.H."/>
            <person name="Li J.Y."/>
            <person name="Li M.Y."/>
            <person name="Jade Lu M.Y."/>
            <person name="Nakayashiki H."/>
            <person name="Li W.H."/>
        </authorList>
    </citation>
    <scope>NUCLEOTIDE SEQUENCE [LARGE SCALE GENOMIC DNA]</scope>
    <source>
        <strain evidence="2">MZ5-1-6</strain>
    </source>
</reference>
<evidence type="ECO:0000313" key="2">
    <source>
        <dbReference type="EMBL" id="QBZ62738.1"/>
    </source>
</evidence>
<evidence type="ECO:0000256" key="1">
    <source>
        <dbReference type="SAM" id="MobiDB-lite"/>
    </source>
</evidence>
<name>A0A4V1C7A8_PYROR</name>